<dbReference type="InterPro" id="IPR036046">
    <property type="entry name" value="Acylphosphatase-like_dom_sf"/>
</dbReference>
<evidence type="ECO:0000256" key="5">
    <source>
        <dbReference type="PROSITE-ProRule" id="PRU00520"/>
    </source>
</evidence>
<evidence type="ECO:0000256" key="4">
    <source>
        <dbReference type="ARBA" id="ARBA00047645"/>
    </source>
</evidence>
<dbReference type="STRING" id="549789.NIES30_15735"/>
<evidence type="ECO:0000256" key="3">
    <source>
        <dbReference type="ARBA" id="ARBA00015991"/>
    </source>
</evidence>
<sequence length="90" mass="9887">MEQIRAVIHGTVQGVGFRYHTCQTAQQLKVKGFVRNQPDATVEIVAMGTSDQLKALLHWAHQGPVGARVIGVETEPYVGSAHFDGFTIER</sequence>
<dbReference type="PANTHER" id="PTHR47268:SF4">
    <property type="entry name" value="ACYLPHOSPHATASE"/>
    <property type="match status" value="1"/>
</dbReference>
<dbReference type="PROSITE" id="PS51160">
    <property type="entry name" value="ACYLPHOSPHATASE_3"/>
    <property type="match status" value="1"/>
</dbReference>
<dbReference type="OrthoDB" id="9808093at2"/>
<reference evidence="8 9" key="1">
    <citation type="submission" date="2016-11" db="EMBL/GenBank/DDBJ databases">
        <title>Draft Genome Sequences of Nine Cyanobacterial Strains from Diverse Habitats.</title>
        <authorList>
            <person name="Zhu T."/>
            <person name="Hou S."/>
            <person name="Lu X."/>
            <person name="Hess W.R."/>
        </authorList>
    </citation>
    <scope>NUCLEOTIDE SEQUENCE [LARGE SCALE GENOMIC DNA]</scope>
    <source>
        <strain evidence="8 9">NIES-30</strain>
    </source>
</reference>
<evidence type="ECO:0000256" key="6">
    <source>
        <dbReference type="RuleBase" id="RU004168"/>
    </source>
</evidence>
<dbReference type="InterPro" id="IPR020456">
    <property type="entry name" value="Acylphosphatase"/>
</dbReference>
<keyword evidence="9" id="KW-1185">Reference proteome</keyword>
<dbReference type="EMBL" id="MRCG01000012">
    <property type="protein sequence ID" value="OKH46554.1"/>
    <property type="molecule type" value="Genomic_DNA"/>
</dbReference>
<feature type="domain" description="Acylphosphatase-like" evidence="7">
    <location>
        <begin position="3"/>
        <end position="90"/>
    </location>
</feature>
<evidence type="ECO:0000313" key="8">
    <source>
        <dbReference type="EMBL" id="OKH46554.1"/>
    </source>
</evidence>
<evidence type="ECO:0000259" key="7">
    <source>
        <dbReference type="PROSITE" id="PS51160"/>
    </source>
</evidence>
<evidence type="ECO:0000256" key="1">
    <source>
        <dbReference type="ARBA" id="ARBA00005614"/>
    </source>
</evidence>
<comment type="caution">
    <text evidence="8">The sequence shown here is derived from an EMBL/GenBank/DDBJ whole genome shotgun (WGS) entry which is preliminary data.</text>
</comment>
<proteinExistence type="inferred from homology"/>
<dbReference type="Gene3D" id="3.30.70.100">
    <property type="match status" value="1"/>
</dbReference>
<dbReference type="PROSITE" id="PS00150">
    <property type="entry name" value="ACYLPHOSPHATASE_1"/>
    <property type="match status" value="1"/>
</dbReference>
<accession>A0A1U7J2Y3</accession>
<dbReference type="InterPro" id="IPR001792">
    <property type="entry name" value="Acylphosphatase-like_dom"/>
</dbReference>
<feature type="active site" evidence="5">
    <location>
        <position position="36"/>
    </location>
</feature>
<comment type="similarity">
    <text evidence="1 6">Belongs to the acylphosphatase family.</text>
</comment>
<organism evidence="8 9">
    <name type="scientific">Phormidium tenue NIES-30</name>
    <dbReference type="NCBI Taxonomy" id="549789"/>
    <lineage>
        <taxon>Bacteria</taxon>
        <taxon>Bacillati</taxon>
        <taxon>Cyanobacteriota</taxon>
        <taxon>Cyanophyceae</taxon>
        <taxon>Oscillatoriophycideae</taxon>
        <taxon>Oscillatoriales</taxon>
        <taxon>Oscillatoriaceae</taxon>
        <taxon>Phormidium</taxon>
    </lineage>
</organism>
<dbReference type="Proteomes" id="UP000185557">
    <property type="component" value="Unassembled WGS sequence"/>
</dbReference>
<dbReference type="EC" id="3.6.1.7" evidence="2 5"/>
<evidence type="ECO:0000313" key="9">
    <source>
        <dbReference type="Proteomes" id="UP000185557"/>
    </source>
</evidence>
<dbReference type="SUPFAM" id="SSF54975">
    <property type="entry name" value="Acylphosphatase/BLUF domain-like"/>
    <property type="match status" value="1"/>
</dbReference>
<dbReference type="InterPro" id="IPR017968">
    <property type="entry name" value="Acylphosphatase_CS"/>
</dbReference>
<dbReference type="AlphaFoldDB" id="A0A1U7J2Y3"/>
<dbReference type="Pfam" id="PF00708">
    <property type="entry name" value="Acylphosphatase"/>
    <property type="match status" value="1"/>
</dbReference>
<dbReference type="RefSeq" id="WP_073609385.1">
    <property type="nucleotide sequence ID" value="NZ_MRCG01000012.1"/>
</dbReference>
<evidence type="ECO:0000256" key="2">
    <source>
        <dbReference type="ARBA" id="ARBA00012150"/>
    </source>
</evidence>
<protein>
    <recommendedName>
        <fullName evidence="3 5">acylphosphatase</fullName>
        <ecNumber evidence="2 5">3.6.1.7</ecNumber>
    </recommendedName>
</protein>
<keyword evidence="5" id="KW-0378">Hydrolase</keyword>
<comment type="catalytic activity">
    <reaction evidence="4 5">
        <text>an acyl phosphate + H2O = a carboxylate + phosphate + H(+)</text>
        <dbReference type="Rhea" id="RHEA:14965"/>
        <dbReference type="ChEBI" id="CHEBI:15377"/>
        <dbReference type="ChEBI" id="CHEBI:15378"/>
        <dbReference type="ChEBI" id="CHEBI:29067"/>
        <dbReference type="ChEBI" id="CHEBI:43474"/>
        <dbReference type="ChEBI" id="CHEBI:59918"/>
        <dbReference type="EC" id="3.6.1.7"/>
    </reaction>
</comment>
<name>A0A1U7J2Y3_9CYAN</name>
<gene>
    <name evidence="8" type="ORF">NIES30_15735</name>
</gene>
<feature type="active site" evidence="5">
    <location>
        <position position="18"/>
    </location>
</feature>
<dbReference type="PANTHER" id="PTHR47268">
    <property type="entry name" value="ACYLPHOSPHATASE"/>
    <property type="match status" value="1"/>
</dbReference>
<dbReference type="GO" id="GO:0003998">
    <property type="term" value="F:acylphosphatase activity"/>
    <property type="evidence" value="ECO:0007669"/>
    <property type="project" value="UniProtKB-EC"/>
</dbReference>